<gene>
    <name evidence="2" type="ORF">GSMUA_08980.1</name>
</gene>
<dbReference type="AlphaFoldDB" id="A0A804L8D6"/>
<protein>
    <submittedName>
        <fullName evidence="2">(wild Malaysian banana) hypothetical protein</fullName>
    </submittedName>
</protein>
<dbReference type="EMBL" id="HG996475">
    <property type="protein sequence ID" value="CAG1864730.1"/>
    <property type="molecule type" value="Genomic_DNA"/>
</dbReference>
<dbReference type="Gramene" id="Ma11_t16040.1">
    <property type="protein sequence ID" value="Ma11_p16040.1"/>
    <property type="gene ID" value="Ma11_g16040"/>
</dbReference>
<evidence type="ECO:0000313" key="3">
    <source>
        <dbReference type="EnsemblPlants" id="Ma11_p16040.1"/>
    </source>
</evidence>
<name>A0A804L8D6_MUSAM</name>
<dbReference type="EnsemblPlants" id="Ma11_t16040.1">
    <property type="protein sequence ID" value="Ma11_p16040.1"/>
    <property type="gene ID" value="Ma11_g16040"/>
</dbReference>
<organism evidence="3 4">
    <name type="scientific">Musa acuminata subsp. malaccensis</name>
    <name type="common">Wild banana</name>
    <name type="synonym">Musa malaccensis</name>
    <dbReference type="NCBI Taxonomy" id="214687"/>
    <lineage>
        <taxon>Eukaryota</taxon>
        <taxon>Viridiplantae</taxon>
        <taxon>Streptophyta</taxon>
        <taxon>Embryophyta</taxon>
        <taxon>Tracheophyta</taxon>
        <taxon>Spermatophyta</taxon>
        <taxon>Magnoliopsida</taxon>
        <taxon>Liliopsida</taxon>
        <taxon>Zingiberales</taxon>
        <taxon>Musaceae</taxon>
        <taxon>Musa</taxon>
    </lineage>
</organism>
<evidence type="ECO:0000313" key="4">
    <source>
        <dbReference type="Proteomes" id="UP000012960"/>
    </source>
</evidence>
<dbReference type="Proteomes" id="UP000012960">
    <property type="component" value="Unplaced"/>
</dbReference>
<evidence type="ECO:0000313" key="2">
    <source>
        <dbReference type="EMBL" id="CAG1864730.1"/>
    </source>
</evidence>
<proteinExistence type="predicted"/>
<sequence>MRRNTGNREFLSLVFLSLLRSVFPMWIGKQTVQLQSISSLIEECD</sequence>
<reference evidence="3" key="2">
    <citation type="submission" date="2021-05" db="UniProtKB">
        <authorList>
            <consortium name="EnsemblPlants"/>
        </authorList>
    </citation>
    <scope>IDENTIFICATION</scope>
    <source>
        <strain evidence="3">subsp. malaccensis</strain>
    </source>
</reference>
<feature type="chain" id="PRO_5033612475" evidence="1">
    <location>
        <begin position="25"/>
        <end position="45"/>
    </location>
</feature>
<evidence type="ECO:0000256" key="1">
    <source>
        <dbReference type="SAM" id="SignalP"/>
    </source>
</evidence>
<accession>A0A804L8D6</accession>
<feature type="signal peptide" evidence="1">
    <location>
        <begin position="1"/>
        <end position="24"/>
    </location>
</feature>
<keyword evidence="1" id="KW-0732">Signal</keyword>
<reference evidence="2" key="1">
    <citation type="submission" date="2021-03" db="EMBL/GenBank/DDBJ databases">
        <authorList>
            <consortium name="Genoscope - CEA"/>
            <person name="William W."/>
        </authorList>
    </citation>
    <scope>NUCLEOTIDE SEQUENCE</scope>
    <source>
        <strain evidence="2">Doubled-haploid Pahang</strain>
    </source>
</reference>
<keyword evidence="4" id="KW-1185">Reference proteome</keyword>
<dbReference type="InParanoid" id="A0A804L8D6"/>